<name>A0ABU3Y605_9SPHN</name>
<dbReference type="PANTHER" id="PTHR43432">
    <property type="entry name" value="SLR0285 PROTEIN"/>
    <property type="match status" value="1"/>
</dbReference>
<evidence type="ECO:0000256" key="3">
    <source>
        <dbReference type="ARBA" id="ARBA00023014"/>
    </source>
</evidence>
<accession>A0ABU3Y605</accession>
<dbReference type="InterPro" id="IPR040086">
    <property type="entry name" value="MJ0683-like"/>
</dbReference>
<evidence type="ECO:0000256" key="1">
    <source>
        <dbReference type="ARBA" id="ARBA00022723"/>
    </source>
</evidence>
<dbReference type="Gene3D" id="3.80.30.30">
    <property type="match status" value="1"/>
</dbReference>
<keyword evidence="1" id="KW-0479">Metal-binding</keyword>
<dbReference type="InterPro" id="IPR058240">
    <property type="entry name" value="rSAM_sf"/>
</dbReference>
<proteinExistence type="predicted"/>
<keyword evidence="2" id="KW-0408">Iron</keyword>
<dbReference type="SFLD" id="SFLDS00029">
    <property type="entry name" value="Radical_SAM"/>
    <property type="match status" value="1"/>
</dbReference>
<evidence type="ECO:0008006" key="6">
    <source>
        <dbReference type="Google" id="ProtNLM"/>
    </source>
</evidence>
<dbReference type="InterPro" id="IPR007197">
    <property type="entry name" value="rSAM"/>
</dbReference>
<gene>
    <name evidence="4" type="ORF">RZN05_07520</name>
</gene>
<evidence type="ECO:0000256" key="2">
    <source>
        <dbReference type="ARBA" id="ARBA00023004"/>
    </source>
</evidence>
<evidence type="ECO:0000313" key="4">
    <source>
        <dbReference type="EMBL" id="MDV3456826.1"/>
    </source>
</evidence>
<dbReference type="RefSeq" id="WP_317225994.1">
    <property type="nucleotide sequence ID" value="NZ_JAWJEJ010000001.1"/>
</dbReference>
<dbReference type="PANTHER" id="PTHR43432:SF4">
    <property type="entry name" value="RADICAL SAM CORE DOMAIN-CONTAINING PROTEIN"/>
    <property type="match status" value="1"/>
</dbReference>
<comment type="caution">
    <text evidence="4">The sequence shown here is derived from an EMBL/GenBank/DDBJ whole genome shotgun (WGS) entry which is preliminary data.</text>
</comment>
<keyword evidence="5" id="KW-1185">Reference proteome</keyword>
<dbReference type="EMBL" id="JAWJEJ010000001">
    <property type="protein sequence ID" value="MDV3456826.1"/>
    <property type="molecule type" value="Genomic_DNA"/>
</dbReference>
<organism evidence="4 5">
    <name type="scientific">Sphingomonas agrestis</name>
    <dbReference type="NCBI Taxonomy" id="3080540"/>
    <lineage>
        <taxon>Bacteria</taxon>
        <taxon>Pseudomonadati</taxon>
        <taxon>Pseudomonadota</taxon>
        <taxon>Alphaproteobacteria</taxon>
        <taxon>Sphingomonadales</taxon>
        <taxon>Sphingomonadaceae</taxon>
        <taxon>Sphingomonas</taxon>
    </lineage>
</organism>
<dbReference type="SFLD" id="SFLDG01084">
    <property type="entry name" value="Uncharacterised_Radical_SAM_Su"/>
    <property type="match status" value="1"/>
</dbReference>
<evidence type="ECO:0000313" key="5">
    <source>
        <dbReference type="Proteomes" id="UP001273531"/>
    </source>
</evidence>
<keyword evidence="3" id="KW-0411">Iron-sulfur</keyword>
<sequence>MPTAQGTYKHALSVTGQIFFCAAPIRLDSYDTCQFGCTYCFSRDRSRAWASKGIHQANPKALGLRLERVARGDVRSAVDEFLARRVPLQLGGLQDPFTPMEAELGVTRELLGVLRDHGYPTLISTKGSLPVSEPYLSLLEGMNVVVRLSAAGIPEPLRRAIEPKTEGFAATEQALLALSARRIVTGLRIQPIFPGHEEEALAMAEAAARAGARQLSFEYLKIPGESMDTEMAAASRALGYDIIGRMRGLGVVRLGPDWSLSRDAKRPFVRRARQLSHTLGVKFGAGDTEFIPWSDGNGCCGASELTLDGANHFTGNFVGAIRASLERTDKRVTFDMLEELWSPAQSVGNYMDWRRRIPADQREGRTDWLALMSRRWNGGKSPYSPAFFDGVRPTGEIDETGFKIYESSELAQELAA</sequence>
<dbReference type="SUPFAM" id="SSF102114">
    <property type="entry name" value="Radical SAM enzymes"/>
    <property type="match status" value="1"/>
</dbReference>
<dbReference type="Proteomes" id="UP001273531">
    <property type="component" value="Unassembled WGS sequence"/>
</dbReference>
<protein>
    <recommendedName>
        <fullName evidence="6">Radical SAM core domain-containing protein</fullName>
    </recommendedName>
</protein>
<reference evidence="4 5" key="1">
    <citation type="submission" date="2023-10" db="EMBL/GenBank/DDBJ databases">
        <title>Sphingomonas sp. HF-S4 16S ribosomal RNA gene Genome sequencing and assembly.</title>
        <authorList>
            <person name="Lee H."/>
        </authorList>
    </citation>
    <scope>NUCLEOTIDE SEQUENCE [LARGE SCALE GENOMIC DNA]</scope>
    <source>
        <strain evidence="4 5">HF-S4</strain>
    </source>
</reference>